<organism evidence="2 3">
    <name type="scientific">Rotaria magnacalcarata</name>
    <dbReference type="NCBI Taxonomy" id="392030"/>
    <lineage>
        <taxon>Eukaryota</taxon>
        <taxon>Metazoa</taxon>
        <taxon>Spiralia</taxon>
        <taxon>Gnathifera</taxon>
        <taxon>Rotifera</taxon>
        <taxon>Eurotatoria</taxon>
        <taxon>Bdelloidea</taxon>
        <taxon>Philodinida</taxon>
        <taxon>Philodinidae</taxon>
        <taxon>Rotaria</taxon>
    </lineage>
</organism>
<evidence type="ECO:0000313" key="2">
    <source>
        <dbReference type="EMBL" id="CAF4556853.1"/>
    </source>
</evidence>
<dbReference type="AlphaFoldDB" id="A0A820Z136"/>
<accession>A0A820Z136</accession>
<reference evidence="2" key="1">
    <citation type="submission" date="2021-02" db="EMBL/GenBank/DDBJ databases">
        <authorList>
            <person name="Nowell W R."/>
        </authorList>
    </citation>
    <scope>NUCLEOTIDE SEQUENCE</scope>
</reference>
<feature type="compositionally biased region" description="Polar residues" evidence="1">
    <location>
        <begin position="13"/>
        <end position="23"/>
    </location>
</feature>
<proteinExistence type="predicted"/>
<dbReference type="Proteomes" id="UP000663866">
    <property type="component" value="Unassembled WGS sequence"/>
</dbReference>
<feature type="compositionally biased region" description="Basic and acidic residues" evidence="1">
    <location>
        <begin position="1"/>
        <end position="10"/>
    </location>
</feature>
<feature type="non-terminal residue" evidence="2">
    <location>
        <position position="1"/>
    </location>
</feature>
<sequence>SDEYFFKPKDPSAFSTSNATSDGQTCPHLGHDNEFIDDQHRWLATYARRRVAAAVINDGYRRYS</sequence>
<comment type="caution">
    <text evidence="2">The sequence shown here is derived from an EMBL/GenBank/DDBJ whole genome shotgun (WGS) entry which is preliminary data.</text>
</comment>
<evidence type="ECO:0000256" key="1">
    <source>
        <dbReference type="SAM" id="MobiDB-lite"/>
    </source>
</evidence>
<evidence type="ECO:0000313" key="3">
    <source>
        <dbReference type="Proteomes" id="UP000663866"/>
    </source>
</evidence>
<feature type="region of interest" description="Disordered" evidence="1">
    <location>
        <begin position="1"/>
        <end position="23"/>
    </location>
</feature>
<keyword evidence="3" id="KW-1185">Reference proteome</keyword>
<dbReference type="EMBL" id="CAJOBG010062294">
    <property type="protein sequence ID" value="CAF4556853.1"/>
    <property type="molecule type" value="Genomic_DNA"/>
</dbReference>
<gene>
    <name evidence="2" type="ORF">OVN521_LOCUS43476</name>
</gene>
<protein>
    <submittedName>
        <fullName evidence="2">Uncharacterized protein</fullName>
    </submittedName>
</protein>
<name>A0A820Z136_9BILA</name>